<dbReference type="InterPro" id="IPR014013">
    <property type="entry name" value="Helic_SF1/SF2_ATP-bd_DinG/Rad3"/>
</dbReference>
<dbReference type="InterPro" id="IPR006555">
    <property type="entry name" value="ATP-dep_Helicase_C"/>
</dbReference>
<comment type="similarity">
    <text evidence="4">Belongs to the helicase family. DinG subfamily.</text>
</comment>
<sequence>MPESLPWASHGCRREEAGRRTFPVANLFATSHLSPVPQSFPYPALHASHAGIWIAHGGETRAVSRGEAIRIAADTPVVMMNAPLVGQRLGYAELSGLDVLELFAFLHPARFMVPTPKGLAAAAGLAVPADDAAIPAFLLAATARLLAVAESDWPEREGAWSGAQALARLRWPWAPLLRIAKPGRNERWLFARLPEWEEAAPRPTPRSVTLADADVLARLDRLTGAGAEPRAGQRAYAEAAAAAFAPRMGRDAPNLMLAEAGTGIGKTLGYLAPASLWAERAGGAVWISTYTKALQRQLGHETRRLHPDAAERRARVVTRKGRENYLCLLNLEDALQGGFAGRAAILAHLVARWAAYTADGDMVGGDLPGWLTTLFRRNGSAALTDRRGECVYAGCPHYRKCFIERAARASAEADIVIANHALVMVNAARGRELSTRPTRYVFDEGHHLFDAADAMFGTALTGQETIELRRWIVGPEGGSRGRRRGLQARLSDLASYDEQGGVAIGEIVAAAQALASDGWLARLAENQPFGAVEQLLAAVRGLVFARAEQEADAGYGLETELAEPSPDLVEAAAACAQGLDRLLRPMVALGKRMEAVLADAPDWLDAPARARVEGAIASLGWRAETVAAWLSLLARIGGPADPAFVDWLAVDRIEGREIDAGLHRRWLDPTKPFAEIVLKPAHGALVTSATLTGGGDWSTAEARVGAPHLARAPDRFAVDSPFDYAASAEVLIVTDVKRGDVPALANAYARLVEAAGGGVLGLFTAIRRLRAVHARVADRLARAGLPLHAQHVDPVDTGTLVDIFRDDPHASLFGTDALRDGVDVPGDSLRLVAMEGVPWPKPNVLHAARRLAGGGSAFDDRIVRARLAQAFGRLVRREGDGGTFVLLSAAMPSRLLDAFPAGVPIARVPLEEAAARIAARMAGRTARQMAGQGTAGIAGIAAARALPYAAGPALPDEDQPR</sequence>
<keyword evidence="6" id="KW-0347">Helicase</keyword>
<dbReference type="SMART" id="SM00491">
    <property type="entry name" value="HELICc2"/>
    <property type="match status" value="1"/>
</dbReference>
<dbReference type="InterPro" id="IPR045028">
    <property type="entry name" value="DinG/Rad3-like"/>
</dbReference>
<dbReference type="GO" id="GO:0004386">
    <property type="term" value="F:helicase activity"/>
    <property type="evidence" value="ECO:0007669"/>
    <property type="project" value="UniProtKB-KW"/>
</dbReference>
<gene>
    <name evidence="6" type="ORF">HBH26_14095</name>
</gene>
<dbReference type="Gene3D" id="3.40.50.300">
    <property type="entry name" value="P-loop containing nucleotide triphosphate hydrolases"/>
    <property type="match status" value="2"/>
</dbReference>
<keyword evidence="3" id="KW-0067">ATP-binding</keyword>
<evidence type="ECO:0000256" key="3">
    <source>
        <dbReference type="ARBA" id="ARBA00022840"/>
    </source>
</evidence>
<proteinExistence type="inferred from homology"/>
<feature type="domain" description="Helicase ATP-binding" evidence="5">
    <location>
        <begin position="219"/>
        <end position="493"/>
    </location>
</feature>
<dbReference type="Pfam" id="PF13307">
    <property type="entry name" value="Helicase_C_2"/>
    <property type="match status" value="1"/>
</dbReference>
<organism evidence="6 7">
    <name type="scientific">Sphingomonas corticis</name>
    <dbReference type="NCBI Taxonomy" id="2722791"/>
    <lineage>
        <taxon>Bacteria</taxon>
        <taxon>Pseudomonadati</taxon>
        <taxon>Pseudomonadota</taxon>
        <taxon>Alphaproteobacteria</taxon>
        <taxon>Sphingomonadales</taxon>
        <taxon>Sphingomonadaceae</taxon>
        <taxon>Sphingomonas</taxon>
    </lineage>
</organism>
<accession>A0ABX1CUR3</accession>
<dbReference type="PANTHER" id="PTHR11472:SF34">
    <property type="entry name" value="REGULATOR OF TELOMERE ELONGATION HELICASE 1"/>
    <property type="match status" value="1"/>
</dbReference>
<evidence type="ECO:0000256" key="1">
    <source>
        <dbReference type="ARBA" id="ARBA00022741"/>
    </source>
</evidence>
<keyword evidence="7" id="KW-1185">Reference proteome</keyword>
<dbReference type="PROSITE" id="PS51193">
    <property type="entry name" value="HELICASE_ATP_BIND_2"/>
    <property type="match status" value="1"/>
</dbReference>
<dbReference type="Proteomes" id="UP000732399">
    <property type="component" value="Unassembled WGS sequence"/>
</dbReference>
<name>A0ABX1CUR3_9SPHN</name>
<comment type="caution">
    <text evidence="6">The sequence shown here is derived from an EMBL/GenBank/DDBJ whole genome shotgun (WGS) entry which is preliminary data.</text>
</comment>
<reference evidence="6 7" key="1">
    <citation type="submission" date="2020-03" db="EMBL/GenBank/DDBJ databases">
        <authorList>
            <person name="Wang L."/>
            <person name="He N."/>
            <person name="Li Y."/>
            <person name="Fang Y."/>
            <person name="Zhang F."/>
        </authorList>
    </citation>
    <scope>NUCLEOTIDE SEQUENCE [LARGE SCALE GENOMIC DNA]</scope>
    <source>
        <strain evidence="6 7">36D10-4-7</strain>
    </source>
</reference>
<protein>
    <submittedName>
        <fullName evidence="6">ATP-dependent DNA helicase</fullName>
    </submittedName>
</protein>
<keyword evidence="2" id="KW-0378">Hydrolase</keyword>
<dbReference type="EMBL" id="JAAVJH010000009">
    <property type="protein sequence ID" value="NJR79715.1"/>
    <property type="molecule type" value="Genomic_DNA"/>
</dbReference>
<evidence type="ECO:0000313" key="6">
    <source>
        <dbReference type="EMBL" id="NJR79715.1"/>
    </source>
</evidence>
<evidence type="ECO:0000256" key="4">
    <source>
        <dbReference type="ARBA" id="ARBA00038058"/>
    </source>
</evidence>
<evidence type="ECO:0000313" key="7">
    <source>
        <dbReference type="Proteomes" id="UP000732399"/>
    </source>
</evidence>
<dbReference type="InterPro" id="IPR027417">
    <property type="entry name" value="P-loop_NTPase"/>
</dbReference>
<dbReference type="PANTHER" id="PTHR11472">
    <property type="entry name" value="DNA REPAIR DEAD HELICASE RAD3/XP-D SUBFAMILY MEMBER"/>
    <property type="match status" value="1"/>
</dbReference>
<evidence type="ECO:0000256" key="2">
    <source>
        <dbReference type="ARBA" id="ARBA00022801"/>
    </source>
</evidence>
<dbReference type="SUPFAM" id="SSF52540">
    <property type="entry name" value="P-loop containing nucleoside triphosphate hydrolases"/>
    <property type="match status" value="1"/>
</dbReference>
<evidence type="ECO:0000259" key="5">
    <source>
        <dbReference type="PROSITE" id="PS51193"/>
    </source>
</evidence>
<keyword evidence="1" id="KW-0547">Nucleotide-binding</keyword>